<keyword evidence="4" id="KW-1185">Reference proteome</keyword>
<sequence>MLLLCLAVISLIASSLCAAVPARDSVSELQSVSTISTRNKLLLISFDGFRWDYDQDVETPNLDKMAQDGVKAAYVTPPFLTITSPSHFTMLTGRYVENHGVIHNMWFNTTTQEKKQYYDAQFVDSYWDNGSLPIWITAQRQGLKTGSLHFPGTAPTYTGETVMVRQVEPRFYNHSNETDWKMNIDKVIGEWFHKNDLDFVTLYFGEPDLAGHEYGPDSPERRKMVQQVDRTVGYIRNKIRDHGLTDRLNIIITADHGMSKVLRGGQVEEIILSKIPGFSFRDIQFQLLDYGPVGMLLPKEGMLEKVYKVLKVSHPHLHVYKKEKMPARLHYSNNPRLLPLILIADPGYIINGFFPVNYNKGEHGFDNEDMDMKAFFRAVGPDFKKAVAVDPFDLVNVYPLMCHLLGINPEINDGHLKHTKHMLVSTISEENYQMEVLIGLSALAGFLVLVFIIAISCSMWKGTRA</sequence>
<dbReference type="OMA" id="GYMDIGW"/>
<dbReference type="SUPFAM" id="SSF53649">
    <property type="entry name" value="Alkaline phosphatase-like"/>
    <property type="match status" value="1"/>
</dbReference>
<name>A0A671V6S2_SPAAU</name>
<feature type="signal peptide" evidence="2">
    <location>
        <begin position="1"/>
        <end position="19"/>
    </location>
</feature>
<dbReference type="AlphaFoldDB" id="A0A671V6S2"/>
<keyword evidence="1" id="KW-0812">Transmembrane</keyword>
<evidence type="ECO:0000256" key="1">
    <source>
        <dbReference type="SAM" id="Phobius"/>
    </source>
</evidence>
<keyword evidence="1" id="KW-0472">Membrane</keyword>
<dbReference type="PANTHER" id="PTHR10151">
    <property type="entry name" value="ECTONUCLEOTIDE PYROPHOSPHATASE/PHOSPHODIESTERASE"/>
    <property type="match status" value="1"/>
</dbReference>
<feature type="transmembrane region" description="Helical" evidence="1">
    <location>
        <begin position="436"/>
        <end position="460"/>
    </location>
</feature>
<dbReference type="Gene3D" id="3.40.720.10">
    <property type="entry name" value="Alkaline Phosphatase, subunit A"/>
    <property type="match status" value="1"/>
</dbReference>
<evidence type="ECO:0000313" key="3">
    <source>
        <dbReference type="Ensembl" id="ENSSAUP00010021547.1"/>
    </source>
</evidence>
<gene>
    <name evidence="3" type="primary">ENPP7</name>
    <name evidence="3" type="synonym">LOC115570830</name>
</gene>
<evidence type="ECO:0000256" key="2">
    <source>
        <dbReference type="SAM" id="SignalP"/>
    </source>
</evidence>
<dbReference type="PANTHER" id="PTHR10151:SF63">
    <property type="entry name" value="ECTONUCLEOTIDE PYROPHOSPHATASE_PHOSPHODIESTERASE FAMILY MEMBER 7"/>
    <property type="match status" value="1"/>
</dbReference>
<evidence type="ECO:0000313" key="4">
    <source>
        <dbReference type="Proteomes" id="UP000472265"/>
    </source>
</evidence>
<keyword evidence="2" id="KW-0732">Signal</keyword>
<dbReference type="Ensembl" id="ENSSAUT00010022764.1">
    <property type="protein sequence ID" value="ENSSAUP00010021547.1"/>
    <property type="gene ID" value="ENSSAUG00010009528.1"/>
</dbReference>
<reference evidence="3" key="1">
    <citation type="submission" date="2021-04" db="EMBL/GenBank/DDBJ databases">
        <authorList>
            <consortium name="Wellcome Sanger Institute Data Sharing"/>
        </authorList>
    </citation>
    <scope>NUCLEOTIDE SEQUENCE [LARGE SCALE GENOMIC DNA]</scope>
</reference>
<dbReference type="InParanoid" id="A0A671V6S2"/>
<feature type="chain" id="PRO_5025340936" evidence="2">
    <location>
        <begin position="20"/>
        <end position="465"/>
    </location>
</feature>
<reference evidence="3" key="3">
    <citation type="submission" date="2025-09" db="UniProtKB">
        <authorList>
            <consortium name="Ensembl"/>
        </authorList>
    </citation>
    <scope>IDENTIFICATION</scope>
</reference>
<proteinExistence type="predicted"/>
<dbReference type="Pfam" id="PF01663">
    <property type="entry name" value="Phosphodiest"/>
    <property type="match status" value="1"/>
</dbReference>
<protein>
    <submittedName>
        <fullName evidence="3">Ectonucleotide pyrophosphatase/phosphodiesterase 7, tandem duplicate 2</fullName>
    </submittedName>
</protein>
<dbReference type="Gene3D" id="3.30.1360.180">
    <property type="match status" value="1"/>
</dbReference>
<dbReference type="InterPro" id="IPR017850">
    <property type="entry name" value="Alkaline_phosphatase_core_sf"/>
</dbReference>
<accession>A0A671V6S2</accession>
<organism evidence="3 4">
    <name type="scientific">Sparus aurata</name>
    <name type="common">Gilthead sea bream</name>
    <dbReference type="NCBI Taxonomy" id="8175"/>
    <lineage>
        <taxon>Eukaryota</taxon>
        <taxon>Metazoa</taxon>
        <taxon>Chordata</taxon>
        <taxon>Craniata</taxon>
        <taxon>Vertebrata</taxon>
        <taxon>Euteleostomi</taxon>
        <taxon>Actinopterygii</taxon>
        <taxon>Neopterygii</taxon>
        <taxon>Teleostei</taxon>
        <taxon>Neoteleostei</taxon>
        <taxon>Acanthomorphata</taxon>
        <taxon>Eupercaria</taxon>
        <taxon>Spariformes</taxon>
        <taxon>Sparidae</taxon>
        <taxon>Sparus</taxon>
    </lineage>
</organism>
<dbReference type="Proteomes" id="UP000472265">
    <property type="component" value="Chromosome 20"/>
</dbReference>
<dbReference type="CDD" id="cd16018">
    <property type="entry name" value="Enpp"/>
    <property type="match status" value="1"/>
</dbReference>
<dbReference type="GeneTree" id="ENSGT00940000159339"/>
<keyword evidence="1" id="KW-1133">Transmembrane helix</keyword>
<dbReference type="InterPro" id="IPR002591">
    <property type="entry name" value="Phosphodiest/P_Trfase"/>
</dbReference>
<reference evidence="3" key="2">
    <citation type="submission" date="2025-08" db="UniProtKB">
        <authorList>
            <consortium name="Ensembl"/>
        </authorList>
    </citation>
    <scope>IDENTIFICATION</scope>
</reference>